<reference evidence="3" key="1">
    <citation type="journal article" date="2015" name="PLoS Genet.">
        <title>The dynamic genome and transcriptome of the human fungal pathogen Blastomyces and close relative Emmonsia.</title>
        <authorList>
            <person name="Munoz J.F."/>
            <person name="Gauthier G.M."/>
            <person name="Desjardins C.A."/>
            <person name="Gallo J.E."/>
            <person name="Holder J."/>
            <person name="Sullivan T.D."/>
            <person name="Marty A.J."/>
            <person name="Carmen J.C."/>
            <person name="Chen Z."/>
            <person name="Ding L."/>
            <person name="Gujja S."/>
            <person name="Magrini V."/>
            <person name="Misas E."/>
            <person name="Mitreva M."/>
            <person name="Priest M."/>
            <person name="Saif S."/>
            <person name="Whiston E.A."/>
            <person name="Young S."/>
            <person name="Zeng Q."/>
            <person name="Goldman W.E."/>
            <person name="Mardis E.R."/>
            <person name="Taylor J.W."/>
            <person name="McEwen J.G."/>
            <person name="Clay O.K."/>
            <person name="Klein B.S."/>
            <person name="Cuomo C.A."/>
        </authorList>
    </citation>
    <scope>NUCLEOTIDE SEQUENCE [LARGE SCALE GENOMIC DNA]</scope>
    <source>
        <strain evidence="3">UAMH 139</strain>
    </source>
</reference>
<organism evidence="2 3">
    <name type="scientific">Blastomyces silverae</name>
    <dbReference type="NCBI Taxonomy" id="2060906"/>
    <lineage>
        <taxon>Eukaryota</taxon>
        <taxon>Fungi</taxon>
        <taxon>Dikarya</taxon>
        <taxon>Ascomycota</taxon>
        <taxon>Pezizomycotina</taxon>
        <taxon>Eurotiomycetes</taxon>
        <taxon>Eurotiomycetidae</taxon>
        <taxon>Onygenales</taxon>
        <taxon>Ajellomycetaceae</taxon>
        <taxon>Blastomyces</taxon>
    </lineage>
</organism>
<feature type="compositionally biased region" description="Polar residues" evidence="1">
    <location>
        <begin position="433"/>
        <end position="442"/>
    </location>
</feature>
<feature type="compositionally biased region" description="Basic and acidic residues" evidence="1">
    <location>
        <begin position="118"/>
        <end position="146"/>
    </location>
</feature>
<feature type="compositionally biased region" description="Polar residues" evidence="1">
    <location>
        <begin position="887"/>
        <end position="898"/>
    </location>
</feature>
<feature type="compositionally biased region" description="Low complexity" evidence="1">
    <location>
        <begin position="795"/>
        <end position="814"/>
    </location>
</feature>
<feature type="compositionally biased region" description="Basic residues" evidence="1">
    <location>
        <begin position="237"/>
        <end position="251"/>
    </location>
</feature>
<dbReference type="OrthoDB" id="4188047at2759"/>
<dbReference type="STRING" id="2060906.A0A0H1BHB6"/>
<proteinExistence type="predicted"/>
<feature type="region of interest" description="Disordered" evidence="1">
    <location>
        <begin position="233"/>
        <end position="327"/>
    </location>
</feature>
<evidence type="ECO:0000313" key="2">
    <source>
        <dbReference type="EMBL" id="KLJ10417.1"/>
    </source>
</evidence>
<feature type="compositionally biased region" description="Low complexity" evidence="1">
    <location>
        <begin position="1074"/>
        <end position="1083"/>
    </location>
</feature>
<dbReference type="AlphaFoldDB" id="A0A0H1BHB6"/>
<feature type="region of interest" description="Disordered" evidence="1">
    <location>
        <begin position="683"/>
        <end position="761"/>
    </location>
</feature>
<sequence length="1112" mass="121637">MQRPDGSFARRSAPSVTIPVGRSRDEIMAVEKRVSASLVDKRPVSRRGPIHSAGMNTSHEELSIYGPRPSTAASTQANCGNTLDLLKFLDGQHEPMHRSAPFQIVVKLVASGRKRLRLQESSKSKVRRKSEAADRDDQHRQTEKPRSRIWSSMSQTTTKKKRPWSGNNAKSQANNTVRHDEQAGSPHRRKWMVSGTRNRKNSKVVEYENRDFLYPGVGKLPSLPVDNEQTAADKNKNKNKNNNHNNHHHHTTSCDNRQSSVVSPRSQEPRTSGDAFWQPETAHDNLNQTVPKNDAERPEDSTAAPLARDSNRLGKEPNSLALDGSGANGVCEVSTTPFFACENSIAVVGGGITSLRDYNNNNENSNKLNDAHGENRHPLKRHAWTEQTTVPGSPSIVRPRFSQLQPKDCHPASNNTSSAPQLPRVPPGLTPALTASGNQTATETKESLPYLPPSDSSHIDLECLPPRSSSKGACRNPSIFTSFTHHRRRSSYSRTRPCPQRPRNPIDTQSLISLFPRPARFTDAAQSAASMSSLGQMQPLHAVSTSMPTRARMASSTGHQRSSSKGSPLAASRLHRETSPDMTTTQAAVPLPPPQTTDTSQRTPAATKTTNLQDHFIFTASGDRQCTERNPGRRLSPRGSLEMKRLRCLGISDPSKMDGTKPLDKMSRAERVFVLRMRDMCLARGGPKKDTQPPLPSEGSTPEEVRRGWELQTQSRKAGHKATEMPIPITPPKVRRNDAPGSPPSIPLPKDPPVPSLRSPSNKIAFSLNQLTGQSPSTISLDAALAHKVDARLSASSSGSTHRSNSHKSWSSRSAPSGNDIPQQHHAANVAHHTPSSRADGPPEKNAIASGSRPLTPLPPPMSDEAHTGISTDCENCVSCSHLRANPSPTNKNRTNTFFYKENRSEPRLNNVPASQSPLRECFPQDNSRPYTPSPSHSSNNNTHSNRTSASNSHNTHTTSSPQSSSTRPRSQDTSTHPQCEARIAFLERQNKMLQAALIAALDVGVTFDADLMRSVTATPPISIASPGSETNNNDTFRHSYASTATTGTTRTTTSAQRLSMDGRRSYIRDQSVERVVNNVARSRSVREAQTPNHQNHGGDRKLVGGGEASRR</sequence>
<name>A0A0H1BHB6_9EURO</name>
<feature type="compositionally biased region" description="Polar residues" evidence="1">
    <location>
        <begin position="253"/>
        <end position="270"/>
    </location>
</feature>
<feature type="compositionally biased region" description="Polar residues" evidence="1">
    <location>
        <begin position="165"/>
        <end position="176"/>
    </location>
</feature>
<feature type="region of interest" description="Disordered" evidence="1">
    <location>
        <begin position="545"/>
        <end position="612"/>
    </location>
</feature>
<feature type="compositionally biased region" description="Basic and acidic residues" evidence="1">
    <location>
        <begin position="1097"/>
        <end position="1112"/>
    </location>
</feature>
<keyword evidence="3" id="KW-1185">Reference proteome</keyword>
<feature type="region of interest" description="Disordered" evidence="1">
    <location>
        <begin position="118"/>
        <end position="199"/>
    </location>
</feature>
<comment type="caution">
    <text evidence="2">The sequence shown here is derived from an EMBL/GenBank/DDBJ whole genome shotgun (WGS) entry which is preliminary data.</text>
</comment>
<dbReference type="Proteomes" id="UP000053573">
    <property type="component" value="Unassembled WGS sequence"/>
</dbReference>
<feature type="region of interest" description="Disordered" evidence="1">
    <location>
        <begin position="380"/>
        <end position="507"/>
    </location>
</feature>
<feature type="region of interest" description="Disordered" evidence="1">
    <location>
        <begin position="1073"/>
        <end position="1112"/>
    </location>
</feature>
<accession>A0A0H1BHB6</accession>
<protein>
    <submittedName>
        <fullName evidence="2">Uncharacterized protein</fullName>
    </submittedName>
</protein>
<feature type="compositionally biased region" description="Basic residues" evidence="1">
    <location>
        <begin position="186"/>
        <end position="199"/>
    </location>
</feature>
<feature type="region of interest" description="Disordered" evidence="1">
    <location>
        <begin position="795"/>
        <end position="867"/>
    </location>
</feature>
<feature type="region of interest" description="Disordered" evidence="1">
    <location>
        <begin position="882"/>
        <end position="978"/>
    </location>
</feature>
<feature type="compositionally biased region" description="Pro residues" evidence="1">
    <location>
        <begin position="741"/>
        <end position="755"/>
    </location>
</feature>
<feature type="compositionally biased region" description="Low complexity" evidence="1">
    <location>
        <begin position="934"/>
        <end position="976"/>
    </location>
</feature>
<evidence type="ECO:0000313" key="3">
    <source>
        <dbReference type="Proteomes" id="UP000053573"/>
    </source>
</evidence>
<feature type="compositionally biased region" description="Polar residues" evidence="1">
    <location>
        <begin position="596"/>
        <end position="612"/>
    </location>
</feature>
<feature type="compositionally biased region" description="Polar residues" evidence="1">
    <location>
        <begin position="545"/>
        <end position="566"/>
    </location>
</feature>
<dbReference type="EMBL" id="LDEV01002051">
    <property type="protein sequence ID" value="KLJ10417.1"/>
    <property type="molecule type" value="Genomic_DNA"/>
</dbReference>
<evidence type="ECO:0000256" key="1">
    <source>
        <dbReference type="SAM" id="MobiDB-lite"/>
    </source>
</evidence>
<gene>
    <name evidence="2" type="ORF">EMPG_14205</name>
</gene>